<sequence length="99" mass="10619">MPRSTCSNYEPGLNCSYPFLNLLARALACSLRAEGGGFFFVLGTVDAVAVFLGGFFFRCSSSSDVADGRQAIHAASAVPSQSEKRDNTERPWSRESSSS</sequence>
<dbReference type="Proteomes" id="UP001152607">
    <property type="component" value="Unassembled WGS sequence"/>
</dbReference>
<feature type="compositionally biased region" description="Basic and acidic residues" evidence="1">
    <location>
        <begin position="82"/>
        <end position="93"/>
    </location>
</feature>
<gene>
    <name evidence="3" type="ORF">PDIGIT_LOCUS967</name>
</gene>
<dbReference type="AlphaFoldDB" id="A0A9W4XDK8"/>
<keyword evidence="4" id="KW-1185">Reference proteome</keyword>
<keyword evidence="2" id="KW-1133">Transmembrane helix</keyword>
<reference evidence="3" key="1">
    <citation type="submission" date="2023-01" db="EMBL/GenBank/DDBJ databases">
        <authorList>
            <person name="Van Ghelder C."/>
            <person name="Rancurel C."/>
        </authorList>
    </citation>
    <scope>NUCLEOTIDE SEQUENCE</scope>
    <source>
        <strain evidence="3">CNCM I-4278</strain>
    </source>
</reference>
<accession>A0A9W4XDK8</accession>
<evidence type="ECO:0000313" key="4">
    <source>
        <dbReference type="Proteomes" id="UP001152607"/>
    </source>
</evidence>
<proteinExistence type="predicted"/>
<organism evidence="3 4">
    <name type="scientific">Periconia digitata</name>
    <dbReference type="NCBI Taxonomy" id="1303443"/>
    <lineage>
        <taxon>Eukaryota</taxon>
        <taxon>Fungi</taxon>
        <taxon>Dikarya</taxon>
        <taxon>Ascomycota</taxon>
        <taxon>Pezizomycotina</taxon>
        <taxon>Dothideomycetes</taxon>
        <taxon>Pleosporomycetidae</taxon>
        <taxon>Pleosporales</taxon>
        <taxon>Massarineae</taxon>
        <taxon>Periconiaceae</taxon>
        <taxon>Periconia</taxon>
    </lineage>
</organism>
<keyword evidence="2" id="KW-0472">Membrane</keyword>
<comment type="caution">
    <text evidence="3">The sequence shown here is derived from an EMBL/GenBank/DDBJ whole genome shotgun (WGS) entry which is preliminary data.</text>
</comment>
<feature type="region of interest" description="Disordered" evidence="1">
    <location>
        <begin position="75"/>
        <end position="99"/>
    </location>
</feature>
<dbReference type="EMBL" id="CAOQHR010000001">
    <property type="protein sequence ID" value="CAI6250902.1"/>
    <property type="molecule type" value="Genomic_DNA"/>
</dbReference>
<evidence type="ECO:0000313" key="3">
    <source>
        <dbReference type="EMBL" id="CAI6250902.1"/>
    </source>
</evidence>
<feature type="transmembrane region" description="Helical" evidence="2">
    <location>
        <begin position="37"/>
        <end position="57"/>
    </location>
</feature>
<protein>
    <submittedName>
        <fullName evidence="3">Uncharacterized protein</fullName>
    </submittedName>
</protein>
<keyword evidence="2" id="KW-0812">Transmembrane</keyword>
<evidence type="ECO:0000256" key="2">
    <source>
        <dbReference type="SAM" id="Phobius"/>
    </source>
</evidence>
<evidence type="ECO:0000256" key="1">
    <source>
        <dbReference type="SAM" id="MobiDB-lite"/>
    </source>
</evidence>
<name>A0A9W4XDK8_9PLEO</name>